<dbReference type="OrthoDB" id="5835829at2759"/>
<evidence type="ECO:0000256" key="5">
    <source>
        <dbReference type="SAM" id="SignalP"/>
    </source>
</evidence>
<dbReference type="AlphaFoldDB" id="A0A9J6BE97"/>
<keyword evidence="3" id="KW-0808">Transferase</keyword>
<keyword evidence="5" id="KW-0732">Signal</keyword>
<keyword evidence="7" id="KW-1185">Reference proteome</keyword>
<feature type="signal peptide" evidence="5">
    <location>
        <begin position="1"/>
        <end position="16"/>
    </location>
</feature>
<gene>
    <name evidence="6" type="ORF">PVAND_015804</name>
</gene>
<evidence type="ECO:0000256" key="3">
    <source>
        <dbReference type="ARBA" id="ARBA00022679"/>
    </source>
</evidence>
<feature type="transmembrane region" description="Helical" evidence="4">
    <location>
        <begin position="472"/>
        <end position="492"/>
    </location>
</feature>
<keyword evidence="4" id="KW-0472">Membrane</keyword>
<dbReference type="EMBL" id="JADBJN010000004">
    <property type="protein sequence ID" value="KAG5667835.1"/>
    <property type="molecule type" value="Genomic_DNA"/>
</dbReference>
<name>A0A9J6BE97_POLVA</name>
<accession>A0A9J6BE97</accession>
<evidence type="ECO:0000256" key="4">
    <source>
        <dbReference type="SAM" id="Phobius"/>
    </source>
</evidence>
<sequence>MKLLLTFTIFLKFVNSANILAIFPIASVSHNAVYRALTDELENRGHTLTIITTNPRKENKSPNSVEIDFSFMYKVIGKLVDFNKWKSKELDEVAMLGLWTEVFDAYFDEQFNHPTIKEMIKQKDKFFYDVIIVEFMNQIPWQAFALLFNAPVVGISSLDMMHTYHYEHGNVMNPILHPDFIFPFYDNLSFMQRARVLRYYLWYHLYYKGLYNRQFDNIIKRHMGTLSLPTDALNSIAEVLLVNAHPALGHVRPILPTTVQLGFMHIKEPKEITDEKIKKFLNASKKPIIYMSLGSMVKSSQLSENSIEIFKNTFEFLKNEFDVMWKWEDDEMKNQPENVFISKWFPQADLLAHERVKIFISQGGQQSMEEAIDRGVPLIVIPFAADQHSNAQRITNLKIGIFLDISTLSKESLLAPINQISSGNFTENVQKLSEIVKDEPMKPVEKAVWWVEYVARHGGTLHLDYRGRHVPFWKYLMLDFIAIAIVAWHLTIKLLKFILKKIFTPKKKTKKNKKE</sequence>
<dbReference type="Gene3D" id="3.40.50.2000">
    <property type="entry name" value="Glycogen Phosphorylase B"/>
    <property type="match status" value="1"/>
</dbReference>
<dbReference type="Proteomes" id="UP001107558">
    <property type="component" value="Chromosome 4"/>
</dbReference>
<evidence type="ECO:0000256" key="2">
    <source>
        <dbReference type="ARBA" id="ARBA00022676"/>
    </source>
</evidence>
<keyword evidence="4" id="KW-0812">Transmembrane</keyword>
<evidence type="ECO:0000313" key="7">
    <source>
        <dbReference type="Proteomes" id="UP001107558"/>
    </source>
</evidence>
<dbReference type="SUPFAM" id="SSF53756">
    <property type="entry name" value="UDP-Glycosyltransferase/glycogen phosphorylase"/>
    <property type="match status" value="1"/>
</dbReference>
<proteinExistence type="inferred from homology"/>
<keyword evidence="2" id="KW-0328">Glycosyltransferase</keyword>
<evidence type="ECO:0008006" key="8">
    <source>
        <dbReference type="Google" id="ProtNLM"/>
    </source>
</evidence>
<dbReference type="PANTHER" id="PTHR48043:SF145">
    <property type="entry name" value="FI06409P-RELATED"/>
    <property type="match status" value="1"/>
</dbReference>
<dbReference type="CDD" id="cd03784">
    <property type="entry name" value="GT1_Gtf-like"/>
    <property type="match status" value="1"/>
</dbReference>
<protein>
    <recommendedName>
        <fullName evidence="8">UDP-glucuronosyltransferase</fullName>
    </recommendedName>
</protein>
<comment type="similarity">
    <text evidence="1">Belongs to the UDP-glycosyltransferase family.</text>
</comment>
<dbReference type="PANTHER" id="PTHR48043">
    <property type="entry name" value="EG:EG0003.4 PROTEIN-RELATED"/>
    <property type="match status" value="1"/>
</dbReference>
<reference evidence="6" key="1">
    <citation type="submission" date="2021-03" db="EMBL/GenBank/DDBJ databases">
        <title>Chromosome level genome of the anhydrobiotic midge Polypedilum vanderplanki.</title>
        <authorList>
            <person name="Yoshida Y."/>
            <person name="Kikawada T."/>
            <person name="Gusev O."/>
        </authorList>
    </citation>
    <scope>NUCLEOTIDE SEQUENCE</scope>
    <source>
        <strain evidence="6">NIAS01</strain>
        <tissue evidence="6">Whole body or cell culture</tissue>
    </source>
</reference>
<dbReference type="InterPro" id="IPR050271">
    <property type="entry name" value="UDP-glycosyltransferase"/>
</dbReference>
<evidence type="ECO:0000256" key="1">
    <source>
        <dbReference type="ARBA" id="ARBA00009995"/>
    </source>
</evidence>
<dbReference type="Pfam" id="PF00201">
    <property type="entry name" value="UDPGT"/>
    <property type="match status" value="1"/>
</dbReference>
<feature type="chain" id="PRO_5039921167" description="UDP-glucuronosyltransferase" evidence="5">
    <location>
        <begin position="17"/>
        <end position="515"/>
    </location>
</feature>
<dbReference type="InterPro" id="IPR002213">
    <property type="entry name" value="UDP_glucos_trans"/>
</dbReference>
<evidence type="ECO:0000313" key="6">
    <source>
        <dbReference type="EMBL" id="KAG5667835.1"/>
    </source>
</evidence>
<comment type="caution">
    <text evidence="6">The sequence shown here is derived from an EMBL/GenBank/DDBJ whole genome shotgun (WGS) entry which is preliminary data.</text>
</comment>
<organism evidence="6 7">
    <name type="scientific">Polypedilum vanderplanki</name>
    <name type="common">Sleeping chironomid midge</name>
    <dbReference type="NCBI Taxonomy" id="319348"/>
    <lineage>
        <taxon>Eukaryota</taxon>
        <taxon>Metazoa</taxon>
        <taxon>Ecdysozoa</taxon>
        <taxon>Arthropoda</taxon>
        <taxon>Hexapoda</taxon>
        <taxon>Insecta</taxon>
        <taxon>Pterygota</taxon>
        <taxon>Neoptera</taxon>
        <taxon>Endopterygota</taxon>
        <taxon>Diptera</taxon>
        <taxon>Nematocera</taxon>
        <taxon>Chironomoidea</taxon>
        <taxon>Chironomidae</taxon>
        <taxon>Chironominae</taxon>
        <taxon>Polypedilum</taxon>
        <taxon>Polypedilum</taxon>
    </lineage>
</organism>
<keyword evidence="4" id="KW-1133">Transmembrane helix</keyword>
<dbReference type="GO" id="GO:0008194">
    <property type="term" value="F:UDP-glycosyltransferase activity"/>
    <property type="evidence" value="ECO:0007669"/>
    <property type="project" value="InterPro"/>
</dbReference>
<dbReference type="FunFam" id="3.40.50.2000:FF:000050">
    <property type="entry name" value="UDP-glucuronosyltransferase"/>
    <property type="match status" value="1"/>
</dbReference>